<dbReference type="RefSeq" id="WP_155043885.1">
    <property type="nucleotide sequence ID" value="NZ_WMIH01000004.1"/>
</dbReference>
<evidence type="ECO:0000313" key="5">
    <source>
        <dbReference type="Proteomes" id="UP000478740"/>
    </source>
</evidence>
<keyword evidence="5" id="KW-1185">Reference proteome</keyword>
<dbReference type="EMBL" id="WMII01000005">
    <property type="protein sequence ID" value="MTH64017.1"/>
    <property type="molecule type" value="Genomic_DNA"/>
</dbReference>
<proteinExistence type="predicted"/>
<evidence type="ECO:0000256" key="3">
    <source>
        <dbReference type="ARBA" id="ARBA00023163"/>
    </source>
</evidence>
<dbReference type="InterPro" id="IPR036390">
    <property type="entry name" value="WH_DNA-bd_sf"/>
</dbReference>
<gene>
    <name evidence="4" type="ORF">GL284_07035</name>
</gene>
<keyword evidence="1" id="KW-0805">Transcription regulation</keyword>
<evidence type="ECO:0000313" key="4">
    <source>
        <dbReference type="EMBL" id="MTH64017.1"/>
    </source>
</evidence>
<dbReference type="SUPFAM" id="SSF46785">
    <property type="entry name" value="Winged helix' DNA-binding domain"/>
    <property type="match status" value="1"/>
</dbReference>
<protein>
    <submittedName>
        <fullName evidence="4">Transcriptional regulator</fullName>
    </submittedName>
</protein>
<dbReference type="Gene3D" id="1.10.10.10">
    <property type="entry name" value="Winged helix-like DNA-binding domain superfamily/Winged helix DNA-binding domain"/>
    <property type="match status" value="1"/>
</dbReference>
<dbReference type="InterPro" id="IPR036388">
    <property type="entry name" value="WH-like_DNA-bd_sf"/>
</dbReference>
<name>A0A6L6J035_9RHOB</name>
<dbReference type="InterPro" id="IPR052362">
    <property type="entry name" value="HTH-GbsR_regulator"/>
</dbReference>
<evidence type="ECO:0000256" key="1">
    <source>
        <dbReference type="ARBA" id="ARBA00023015"/>
    </source>
</evidence>
<dbReference type="PANTHER" id="PTHR38465">
    <property type="entry name" value="HTH-TYPE TRANSCRIPTIONAL REGULATOR MJ1563-RELATED"/>
    <property type="match status" value="1"/>
</dbReference>
<sequence length="162" mass="17717">MPGPDAHRKFIEALGVMAQIEGRSRISGHIMGYLILADGPRSLTQIAGDLQISKASVSTNNRELELLGMVRRVGQIGSRQDMWEIAPRPNEQMLHHLSARFRQNADTLASIAADFDAGDGAACARVQDLGRFYRLSSDFMDTWLTQISATCSAGAEQQEPST</sequence>
<dbReference type="PANTHER" id="PTHR38465:SF1">
    <property type="entry name" value="HTH-TYPE TRANSCRIPTIONAL REGULATOR MJ1563-RELATED"/>
    <property type="match status" value="1"/>
</dbReference>
<dbReference type="AlphaFoldDB" id="A0A6L6J035"/>
<organism evidence="4 5">
    <name type="scientific">Paracoccus shanxieyensis</name>
    <dbReference type="NCBI Taxonomy" id="2675752"/>
    <lineage>
        <taxon>Bacteria</taxon>
        <taxon>Pseudomonadati</taxon>
        <taxon>Pseudomonadota</taxon>
        <taxon>Alphaproteobacteria</taxon>
        <taxon>Rhodobacterales</taxon>
        <taxon>Paracoccaceae</taxon>
        <taxon>Paracoccus</taxon>
    </lineage>
</organism>
<dbReference type="GO" id="GO:0003677">
    <property type="term" value="F:DNA binding"/>
    <property type="evidence" value="ECO:0007669"/>
    <property type="project" value="UniProtKB-KW"/>
</dbReference>
<accession>A0A6L6J035</accession>
<reference evidence="4 5" key="1">
    <citation type="submission" date="2019-11" db="EMBL/GenBank/DDBJ databases">
        <authorList>
            <person name="Dong K."/>
        </authorList>
    </citation>
    <scope>NUCLEOTIDE SEQUENCE [LARGE SCALE GENOMIC DNA]</scope>
    <source>
        <strain evidence="4 5">DK608</strain>
    </source>
</reference>
<keyword evidence="2" id="KW-0238">DNA-binding</keyword>
<keyword evidence="3" id="KW-0804">Transcription</keyword>
<comment type="caution">
    <text evidence="4">The sequence shown here is derived from an EMBL/GenBank/DDBJ whole genome shotgun (WGS) entry which is preliminary data.</text>
</comment>
<dbReference type="Proteomes" id="UP000478740">
    <property type="component" value="Unassembled WGS sequence"/>
</dbReference>
<evidence type="ECO:0000256" key="2">
    <source>
        <dbReference type="ARBA" id="ARBA00023125"/>
    </source>
</evidence>